<dbReference type="RefSeq" id="WP_312885188.1">
    <property type="nucleotide sequence ID" value="NZ_JACHJT010000001.1"/>
</dbReference>
<dbReference type="Gene3D" id="3.20.20.30">
    <property type="entry name" value="Luciferase-like domain"/>
    <property type="match status" value="1"/>
</dbReference>
<gene>
    <name evidence="2" type="ORF">F4561_001703</name>
</gene>
<keyword evidence="2" id="KW-0503">Monooxygenase</keyword>
<name>A0A7W7W205_9ACTN</name>
<dbReference type="GO" id="GO:0005829">
    <property type="term" value="C:cytosol"/>
    <property type="evidence" value="ECO:0007669"/>
    <property type="project" value="TreeGrafter"/>
</dbReference>
<keyword evidence="2" id="KW-0560">Oxidoreductase</keyword>
<evidence type="ECO:0000313" key="2">
    <source>
        <dbReference type="EMBL" id="MBB4930883.1"/>
    </source>
</evidence>
<accession>A0A7W7W205</accession>
<dbReference type="AlphaFoldDB" id="A0A7W7W205"/>
<comment type="caution">
    <text evidence="2">The sequence shown here is derived from an EMBL/GenBank/DDBJ whole genome shotgun (WGS) entry which is preliminary data.</text>
</comment>
<dbReference type="SUPFAM" id="SSF51679">
    <property type="entry name" value="Bacterial luciferase-like"/>
    <property type="match status" value="1"/>
</dbReference>
<dbReference type="PANTHER" id="PTHR30137:SF15">
    <property type="entry name" value="BLL6902 PROTEIN"/>
    <property type="match status" value="1"/>
</dbReference>
<dbReference type="EMBL" id="JACHJT010000001">
    <property type="protein sequence ID" value="MBB4930883.1"/>
    <property type="molecule type" value="Genomic_DNA"/>
</dbReference>
<evidence type="ECO:0000259" key="1">
    <source>
        <dbReference type="Pfam" id="PF00296"/>
    </source>
</evidence>
<dbReference type="Pfam" id="PF00296">
    <property type="entry name" value="Bac_luciferase"/>
    <property type="match status" value="1"/>
</dbReference>
<dbReference type="InterPro" id="IPR050766">
    <property type="entry name" value="Bact_Lucif_Oxidored"/>
</dbReference>
<sequence length="301" mass="31899">MDPTSALDGPTAPGPGPAPPMGLIEFFDFFSGRPTRDKRETALASALLAERLGYSRVWLPEHHERGVPSTNPVPLVCVLGSHTSRIRVGTAVTLIRLRDPLLTAEDFATASHFCGDRLDVGFGRGDVGGGAAADLAHLRKGDPDAAEAVRTVVSVLRDGRTWLEPLDTGYQGWLHGAGYRSAELAAEIGFNYCHALFFNPDIDACRTVVGKYRAAFPGGRTAVALTLVANDDPETARADGTREGVRVNCAGPVRQCAETVRNVLALTGADEVVIAELSTSGDDHLRALERLHGAVVGQLAA</sequence>
<dbReference type="GO" id="GO:0016705">
    <property type="term" value="F:oxidoreductase activity, acting on paired donors, with incorporation or reduction of molecular oxygen"/>
    <property type="evidence" value="ECO:0007669"/>
    <property type="project" value="InterPro"/>
</dbReference>
<dbReference type="GO" id="GO:0004497">
    <property type="term" value="F:monooxygenase activity"/>
    <property type="evidence" value="ECO:0007669"/>
    <property type="project" value="UniProtKB-KW"/>
</dbReference>
<dbReference type="PANTHER" id="PTHR30137">
    <property type="entry name" value="LUCIFERASE-LIKE MONOOXYGENASE"/>
    <property type="match status" value="1"/>
</dbReference>
<proteinExistence type="predicted"/>
<organism evidence="2 3">
    <name type="scientific">Lipingzhangella halophila</name>
    <dbReference type="NCBI Taxonomy" id="1783352"/>
    <lineage>
        <taxon>Bacteria</taxon>
        <taxon>Bacillati</taxon>
        <taxon>Actinomycetota</taxon>
        <taxon>Actinomycetes</taxon>
        <taxon>Streptosporangiales</taxon>
        <taxon>Nocardiopsidaceae</taxon>
        <taxon>Lipingzhangella</taxon>
    </lineage>
</organism>
<keyword evidence="3" id="KW-1185">Reference proteome</keyword>
<feature type="domain" description="Luciferase-like" evidence="1">
    <location>
        <begin position="38"/>
        <end position="239"/>
    </location>
</feature>
<reference evidence="2 3" key="1">
    <citation type="submission" date="2020-08" db="EMBL/GenBank/DDBJ databases">
        <title>Sequencing the genomes of 1000 actinobacteria strains.</title>
        <authorList>
            <person name="Klenk H.-P."/>
        </authorList>
    </citation>
    <scope>NUCLEOTIDE SEQUENCE [LARGE SCALE GENOMIC DNA]</scope>
    <source>
        <strain evidence="2 3">DSM 102030</strain>
    </source>
</reference>
<dbReference type="InterPro" id="IPR011251">
    <property type="entry name" value="Luciferase-like_dom"/>
</dbReference>
<evidence type="ECO:0000313" key="3">
    <source>
        <dbReference type="Proteomes" id="UP000523007"/>
    </source>
</evidence>
<protein>
    <submittedName>
        <fullName evidence="2">Alkanesulfonate monooxygenase SsuD/methylene tetrahydromethanopterin reductase-like flavin-dependent oxidoreductase (Luciferase family)</fullName>
    </submittedName>
</protein>
<dbReference type="Proteomes" id="UP000523007">
    <property type="component" value="Unassembled WGS sequence"/>
</dbReference>
<dbReference type="InterPro" id="IPR036661">
    <property type="entry name" value="Luciferase-like_sf"/>
</dbReference>